<keyword evidence="6 10" id="KW-0802">TPR repeat</keyword>
<evidence type="ECO:0000256" key="7">
    <source>
        <dbReference type="ARBA" id="ARBA00023054"/>
    </source>
</evidence>
<dbReference type="NCBIfam" id="NF040586">
    <property type="entry name" value="FxSxx_TPR"/>
    <property type="match status" value="1"/>
</dbReference>
<dbReference type="Pfam" id="PF25000">
    <property type="entry name" value="DUF7779"/>
    <property type="match status" value="1"/>
</dbReference>
<dbReference type="InterPro" id="IPR027417">
    <property type="entry name" value="P-loop_NTPase"/>
</dbReference>
<evidence type="ECO:0000256" key="2">
    <source>
        <dbReference type="ARBA" id="ARBA00009622"/>
    </source>
</evidence>
<dbReference type="Gene3D" id="1.25.40.10">
    <property type="entry name" value="Tetratricopeptide repeat domain"/>
    <property type="match status" value="2"/>
</dbReference>
<dbReference type="GO" id="GO:0005874">
    <property type="term" value="C:microtubule"/>
    <property type="evidence" value="ECO:0007669"/>
    <property type="project" value="UniProtKB-KW"/>
</dbReference>
<keyword evidence="13" id="KW-1185">Reference proteome</keyword>
<dbReference type="Gene3D" id="3.40.50.300">
    <property type="entry name" value="P-loop containing nucleotide triphosphate hydrolases"/>
    <property type="match status" value="1"/>
</dbReference>
<dbReference type="SMART" id="SM00028">
    <property type="entry name" value="TPR"/>
    <property type="match status" value="6"/>
</dbReference>
<gene>
    <name evidence="12" type="ORF">KDA_38280</name>
</gene>
<dbReference type="PANTHER" id="PTHR45783">
    <property type="entry name" value="KINESIN LIGHT CHAIN"/>
    <property type="match status" value="1"/>
</dbReference>
<evidence type="ECO:0000256" key="5">
    <source>
        <dbReference type="ARBA" id="ARBA00022737"/>
    </source>
</evidence>
<dbReference type="Proteomes" id="UP000287171">
    <property type="component" value="Unassembled WGS sequence"/>
</dbReference>
<sequence length="846" mass="95387">MESRPRTDAISLGQRLLAARVYANHSQETLAEAIGVSARSIQRWERDRAVPQGQSRELLCQALHVSRETLFGNISGVPSVEKPWCVPYQRNPFFTGRETLLSHLHETLSQQKIAALTRSSALSGPGGIGKTQLALEYAYQYAQDYTAMLWVGAEEPETIIASFVSIATFLQLPASQGSDHNKVVTAVRNWLDTHCDWLMILDNVEDLEMLKEFLPTANRGTLLLTTRRSTVGTLALSIEIPQMSLEESVLFLLQRARRIDPHLPFNTQLDQLPDVATARILAEVMGGLPLALDQAGSYIEETQCSLDDFLHLFQDSPLQMLRERNVYADHPFSVERTIHLSLEKVRTASPEAIDILTICSFLAPDAIPERLFTEGAPYLDVPAQASLVKPQKFNTALKELLTYSLIRRHAPTKTLTIHRLVQTILKTGLDEGIRQHRATRVFEMVNQAFPLNQTGMELWPWCEQLLPHALFLIRQSDKGTCTPATRYALLTKTASYLAQRDRYAEAEALYQQALLFLEQTPALLDMDVAVLLTSIADSKRKQGKYVEAETLYQRASVHYQQLLIPPDSVQATQPLCGLACVLTESGRYEEAERLFRYILHEREQALGAEHSDLAMPLEMFSVLCFRAEKYGEARELAQRSLRLQEQMVGPDHPCLAALLCTLALSSWAQGQLNSRETETLFLRAIALQEKTQGIETTELAALLNNLAAVYIETGRYSEAETLLLRALHIQERICGTENLRFAFYLDTLAMLYLKMERYAEAETSYQRTLQLFEQYSDTLHPGIRYPLTGLVNLYIRQEKYEEAKVLLQHIASLPEQEPIPEAATVPPSHLASGTKTLNLFGFTWSE</sequence>
<dbReference type="InterPro" id="IPR002182">
    <property type="entry name" value="NB-ARC"/>
</dbReference>
<organism evidence="12 13">
    <name type="scientific">Dictyobacter alpinus</name>
    <dbReference type="NCBI Taxonomy" id="2014873"/>
    <lineage>
        <taxon>Bacteria</taxon>
        <taxon>Bacillati</taxon>
        <taxon>Chloroflexota</taxon>
        <taxon>Ktedonobacteria</taxon>
        <taxon>Ktedonobacterales</taxon>
        <taxon>Dictyobacteraceae</taxon>
        <taxon>Dictyobacter</taxon>
    </lineage>
</organism>
<keyword evidence="4" id="KW-0493">Microtubule</keyword>
<keyword evidence="9" id="KW-0206">Cytoskeleton</keyword>
<accession>A0A402BAG0</accession>
<keyword evidence="8" id="KW-0505">Motor protein</keyword>
<dbReference type="PANTHER" id="PTHR45783:SF3">
    <property type="entry name" value="KINESIN LIGHT CHAIN"/>
    <property type="match status" value="1"/>
</dbReference>
<dbReference type="InterPro" id="IPR011990">
    <property type="entry name" value="TPR-like_helical_dom_sf"/>
</dbReference>
<dbReference type="InterPro" id="IPR019734">
    <property type="entry name" value="TPR_rpt"/>
</dbReference>
<dbReference type="RefSeq" id="WP_126628574.1">
    <property type="nucleotide sequence ID" value="NZ_BIFT01000001.1"/>
</dbReference>
<evidence type="ECO:0000256" key="3">
    <source>
        <dbReference type="ARBA" id="ARBA00022490"/>
    </source>
</evidence>
<keyword evidence="7" id="KW-0175">Coiled coil</keyword>
<comment type="similarity">
    <text evidence="2">Belongs to the kinesin light chain family.</text>
</comment>
<dbReference type="PROSITE" id="PS50943">
    <property type="entry name" value="HTH_CROC1"/>
    <property type="match status" value="1"/>
</dbReference>
<dbReference type="SUPFAM" id="SSF52540">
    <property type="entry name" value="P-loop containing nucleoside triphosphate hydrolases"/>
    <property type="match status" value="1"/>
</dbReference>
<dbReference type="InterPro" id="IPR002151">
    <property type="entry name" value="Kinesin_light"/>
</dbReference>
<dbReference type="PROSITE" id="PS50005">
    <property type="entry name" value="TPR"/>
    <property type="match status" value="2"/>
</dbReference>
<evidence type="ECO:0000256" key="6">
    <source>
        <dbReference type="ARBA" id="ARBA00022803"/>
    </source>
</evidence>
<feature type="domain" description="HTH cro/C1-type" evidence="11">
    <location>
        <begin position="16"/>
        <end position="70"/>
    </location>
</feature>
<comment type="subcellular location">
    <subcellularLocation>
        <location evidence="1">Cytoplasm</location>
        <location evidence="1">Cytoskeleton</location>
    </subcellularLocation>
</comment>
<keyword evidence="3" id="KW-0963">Cytoplasm</keyword>
<evidence type="ECO:0000259" key="11">
    <source>
        <dbReference type="PROSITE" id="PS50943"/>
    </source>
</evidence>
<evidence type="ECO:0000313" key="13">
    <source>
        <dbReference type="Proteomes" id="UP000287171"/>
    </source>
</evidence>
<dbReference type="EMBL" id="BIFT01000001">
    <property type="protein sequence ID" value="GCE28344.1"/>
    <property type="molecule type" value="Genomic_DNA"/>
</dbReference>
<dbReference type="GO" id="GO:0019894">
    <property type="term" value="F:kinesin binding"/>
    <property type="evidence" value="ECO:0007669"/>
    <property type="project" value="TreeGrafter"/>
</dbReference>
<evidence type="ECO:0000313" key="12">
    <source>
        <dbReference type="EMBL" id="GCE28344.1"/>
    </source>
</evidence>
<feature type="repeat" description="TPR" evidence="10">
    <location>
        <begin position="742"/>
        <end position="775"/>
    </location>
</feature>
<proteinExistence type="inferred from homology"/>
<dbReference type="Pfam" id="PF13374">
    <property type="entry name" value="TPR_10"/>
    <property type="match status" value="2"/>
</dbReference>
<dbReference type="GO" id="GO:0005871">
    <property type="term" value="C:kinesin complex"/>
    <property type="evidence" value="ECO:0007669"/>
    <property type="project" value="InterPro"/>
</dbReference>
<evidence type="ECO:0000256" key="10">
    <source>
        <dbReference type="PROSITE-ProRule" id="PRU00339"/>
    </source>
</evidence>
<dbReference type="CDD" id="cd00093">
    <property type="entry name" value="HTH_XRE"/>
    <property type="match status" value="1"/>
</dbReference>
<keyword evidence="5" id="KW-0677">Repeat</keyword>
<dbReference type="InterPro" id="IPR010982">
    <property type="entry name" value="Lambda_DNA-bd_dom_sf"/>
</dbReference>
<dbReference type="Pfam" id="PF00931">
    <property type="entry name" value="NB-ARC"/>
    <property type="match status" value="1"/>
</dbReference>
<dbReference type="OrthoDB" id="136988at2"/>
<dbReference type="GO" id="GO:0003677">
    <property type="term" value="F:DNA binding"/>
    <property type="evidence" value="ECO:0007669"/>
    <property type="project" value="InterPro"/>
</dbReference>
<reference evidence="13" key="1">
    <citation type="submission" date="2018-12" db="EMBL/GenBank/DDBJ databases">
        <title>Tengunoibacter tsumagoiensis gen. nov., sp. nov., Dictyobacter kobayashii sp. nov., D. alpinus sp. nov., and D. joshuensis sp. nov. and description of Dictyobacteraceae fam. nov. within the order Ktedonobacterales isolated from Tengu-no-mugimeshi.</title>
        <authorList>
            <person name="Wang C.M."/>
            <person name="Zheng Y."/>
            <person name="Sakai Y."/>
            <person name="Toyoda A."/>
            <person name="Minakuchi Y."/>
            <person name="Abe K."/>
            <person name="Yokota A."/>
            <person name="Yabe S."/>
        </authorList>
    </citation>
    <scope>NUCLEOTIDE SEQUENCE [LARGE SCALE GENOMIC DNA]</scope>
    <source>
        <strain evidence="13">Uno16</strain>
    </source>
</reference>
<name>A0A402BAG0_9CHLR</name>
<dbReference type="Gene3D" id="1.10.260.40">
    <property type="entry name" value="lambda repressor-like DNA-binding domains"/>
    <property type="match status" value="1"/>
</dbReference>
<dbReference type="GO" id="GO:0043531">
    <property type="term" value="F:ADP binding"/>
    <property type="evidence" value="ECO:0007669"/>
    <property type="project" value="InterPro"/>
</dbReference>
<dbReference type="SUPFAM" id="SSF47413">
    <property type="entry name" value="lambda repressor-like DNA-binding domains"/>
    <property type="match status" value="1"/>
</dbReference>
<dbReference type="InterPro" id="IPR001387">
    <property type="entry name" value="Cro/C1-type_HTH"/>
</dbReference>
<evidence type="ECO:0000256" key="4">
    <source>
        <dbReference type="ARBA" id="ARBA00022701"/>
    </source>
</evidence>
<dbReference type="GO" id="GO:0007018">
    <property type="term" value="P:microtubule-based movement"/>
    <property type="evidence" value="ECO:0007669"/>
    <property type="project" value="TreeGrafter"/>
</dbReference>
<dbReference type="SMART" id="SM00530">
    <property type="entry name" value="HTH_XRE"/>
    <property type="match status" value="1"/>
</dbReference>
<evidence type="ECO:0000256" key="9">
    <source>
        <dbReference type="ARBA" id="ARBA00023212"/>
    </source>
</evidence>
<dbReference type="SUPFAM" id="SSF48452">
    <property type="entry name" value="TPR-like"/>
    <property type="match status" value="3"/>
</dbReference>
<dbReference type="AlphaFoldDB" id="A0A402BAG0"/>
<evidence type="ECO:0000256" key="8">
    <source>
        <dbReference type="ARBA" id="ARBA00023175"/>
    </source>
</evidence>
<dbReference type="Pfam" id="PF01381">
    <property type="entry name" value="HTH_3"/>
    <property type="match status" value="1"/>
</dbReference>
<feature type="repeat" description="TPR" evidence="10">
    <location>
        <begin position="700"/>
        <end position="733"/>
    </location>
</feature>
<dbReference type="InterPro" id="IPR056681">
    <property type="entry name" value="DUF7779"/>
</dbReference>
<dbReference type="Pfam" id="PF13424">
    <property type="entry name" value="TPR_12"/>
    <property type="match status" value="2"/>
</dbReference>
<dbReference type="GO" id="GO:0005737">
    <property type="term" value="C:cytoplasm"/>
    <property type="evidence" value="ECO:0007669"/>
    <property type="project" value="TreeGrafter"/>
</dbReference>
<evidence type="ECO:0000256" key="1">
    <source>
        <dbReference type="ARBA" id="ARBA00004245"/>
    </source>
</evidence>
<protein>
    <submittedName>
        <fullName evidence="12">Tetratricopeptide repeat protein</fullName>
    </submittedName>
</protein>
<comment type="caution">
    <text evidence="12">The sequence shown here is derived from an EMBL/GenBank/DDBJ whole genome shotgun (WGS) entry which is preliminary data.</text>
</comment>